<keyword evidence="2" id="KW-1185">Reference proteome</keyword>
<sequence>MKSDKLIAVHNGALGDFLCTWPALLALARGAGTPGGARPERAVAQGGKDTPRLLFAGNMERMRWLAPLGYAPCPPTMRRALNGLYGETDASAWPDALAGATVAWFCLDRAPA</sequence>
<dbReference type="GO" id="GO:0016740">
    <property type="term" value="F:transferase activity"/>
    <property type="evidence" value="ECO:0007669"/>
    <property type="project" value="UniProtKB-KW"/>
</dbReference>
<organism evidence="1 2">
    <name type="scientific">Nitratidesulfovibrio oxamicus</name>
    <dbReference type="NCBI Taxonomy" id="32016"/>
    <lineage>
        <taxon>Bacteria</taxon>
        <taxon>Pseudomonadati</taxon>
        <taxon>Thermodesulfobacteriota</taxon>
        <taxon>Desulfovibrionia</taxon>
        <taxon>Desulfovibrionales</taxon>
        <taxon>Desulfovibrionaceae</taxon>
        <taxon>Nitratidesulfovibrio</taxon>
    </lineage>
</organism>
<dbReference type="Proteomes" id="UP001194469">
    <property type="component" value="Unassembled WGS sequence"/>
</dbReference>
<feature type="non-terminal residue" evidence="1">
    <location>
        <position position="112"/>
    </location>
</feature>
<reference evidence="1 2" key="1">
    <citation type="submission" date="2019-08" db="EMBL/GenBank/DDBJ databases">
        <authorList>
            <person name="Luo N."/>
        </authorList>
    </citation>
    <scope>NUCLEOTIDE SEQUENCE [LARGE SCALE GENOMIC DNA]</scope>
    <source>
        <strain evidence="1 2">NCIMB 9442</strain>
    </source>
</reference>
<dbReference type="EMBL" id="VRYY01000113">
    <property type="protein sequence ID" value="MBG3876478.1"/>
    <property type="molecule type" value="Genomic_DNA"/>
</dbReference>
<comment type="caution">
    <text evidence="1">The sequence shown here is derived from an EMBL/GenBank/DDBJ whole genome shotgun (WGS) entry which is preliminary data.</text>
</comment>
<name>A0ABS0J427_9BACT</name>
<accession>A0ABS0J427</accession>
<keyword evidence="1" id="KW-0808">Transferase</keyword>
<evidence type="ECO:0000313" key="2">
    <source>
        <dbReference type="Proteomes" id="UP001194469"/>
    </source>
</evidence>
<gene>
    <name evidence="1" type="ORF">FVW20_05400</name>
</gene>
<protein>
    <submittedName>
        <fullName evidence="1">Glycosyl transferase</fullName>
    </submittedName>
</protein>
<evidence type="ECO:0000313" key="1">
    <source>
        <dbReference type="EMBL" id="MBG3876478.1"/>
    </source>
</evidence>
<proteinExistence type="predicted"/>